<keyword evidence="4" id="KW-1185">Reference proteome</keyword>
<evidence type="ECO:0000313" key="3">
    <source>
        <dbReference type="EMBL" id="MCU9615167.1"/>
    </source>
</evidence>
<dbReference type="InterPro" id="IPR014787">
    <property type="entry name" value="PSer_Pase_RsbU_N"/>
</dbReference>
<protein>
    <submittedName>
        <fullName evidence="3">PP2C family protein-serine/threonine phosphatase</fullName>
    </submittedName>
</protein>
<comment type="caution">
    <text evidence="3">The sequence shown here is derived from an EMBL/GenBank/DDBJ whole genome shotgun (WGS) entry which is preliminary data.</text>
</comment>
<dbReference type="RefSeq" id="WP_263074480.1">
    <property type="nucleotide sequence ID" value="NZ_JAOUSF010000006.1"/>
</dbReference>
<dbReference type="AlphaFoldDB" id="A0AAE3IVV8"/>
<reference evidence="3" key="1">
    <citation type="submission" date="2022-10" db="EMBL/GenBank/DDBJ databases">
        <title>Description of Fervidibacillus gen. nov. in the family Fervidibacillaceae fam. nov. with two species, Fervidibacillus albus sp. nov., and Fervidibacillus halotolerans sp. nov., isolated from tidal flat sediments.</title>
        <authorList>
            <person name="Kwon K.K."/>
            <person name="Yang S.-H."/>
        </authorList>
    </citation>
    <scope>NUCLEOTIDE SEQUENCE</scope>
    <source>
        <strain evidence="3">JCM 19140</strain>
    </source>
</reference>
<dbReference type="PROSITE" id="PS51746">
    <property type="entry name" value="PPM_2"/>
    <property type="match status" value="1"/>
</dbReference>
<dbReference type="SMART" id="SM00331">
    <property type="entry name" value="PP2C_SIG"/>
    <property type="match status" value="1"/>
</dbReference>
<dbReference type="PANTHER" id="PTHR43156:SF15">
    <property type="entry name" value="PHOSPHOSERINE PHOSPHATASE RSBU"/>
    <property type="match status" value="1"/>
</dbReference>
<dbReference type="SUPFAM" id="SSF101215">
    <property type="entry name" value="KaiA/RbsU domain"/>
    <property type="match status" value="1"/>
</dbReference>
<name>A0AAE3IVV8_9BACI</name>
<dbReference type="InterPro" id="IPR017944">
    <property type="entry name" value="KaiA/RbsU_helical_domain_sf"/>
</dbReference>
<dbReference type="GO" id="GO:0016791">
    <property type="term" value="F:phosphatase activity"/>
    <property type="evidence" value="ECO:0007669"/>
    <property type="project" value="TreeGrafter"/>
</dbReference>
<evidence type="ECO:0000313" key="4">
    <source>
        <dbReference type="Proteomes" id="UP001209318"/>
    </source>
</evidence>
<proteinExistence type="predicted"/>
<dbReference type="PANTHER" id="PTHR43156">
    <property type="entry name" value="STAGE II SPORULATION PROTEIN E-RELATED"/>
    <property type="match status" value="1"/>
</dbReference>
<dbReference type="Pfam" id="PF07228">
    <property type="entry name" value="SpoIIE"/>
    <property type="match status" value="1"/>
</dbReference>
<keyword evidence="1" id="KW-0378">Hydrolase</keyword>
<dbReference type="EMBL" id="JAOUSF010000006">
    <property type="protein sequence ID" value="MCU9615167.1"/>
    <property type="molecule type" value="Genomic_DNA"/>
</dbReference>
<gene>
    <name evidence="3" type="ORF">OEV98_16645</name>
</gene>
<feature type="domain" description="PPM-type phosphatase" evidence="2">
    <location>
        <begin position="123"/>
        <end position="335"/>
    </location>
</feature>
<evidence type="ECO:0000256" key="1">
    <source>
        <dbReference type="ARBA" id="ARBA00022801"/>
    </source>
</evidence>
<dbReference type="Proteomes" id="UP001209318">
    <property type="component" value="Unassembled WGS sequence"/>
</dbReference>
<dbReference type="SUPFAM" id="SSF81606">
    <property type="entry name" value="PP2C-like"/>
    <property type="match status" value="1"/>
</dbReference>
<sequence>MDFQESLLWKYKDILTKYLAVQSEQTLYLTQKLSKEILENHIPPEEVINLHKSVLNELIPEVPSEVLVSFDILLEIMMSYGLAYLEHQSLRYKQMELEMELEFGANMQKMLLGSAIPKYDYLDIGAISIPAKIMNGDYFHFDIDSDQELKVAIADVIGKGIPAALCMSMIKYAVDSLSYSKHNSPEVVLERLNRIVEKNVDLGIFITMFYGSYNPKQHVIQYASAGHEPGFFYNKKENSFVDLQAKGLLLGIDPHVTYPKFEISLEIGDMIILLSDGVTETRTEDGFLEREMIIDLLNKYMHLSAQEIVNNIYRDLSKIQHYQIRDDFTMIIMRRLV</sequence>
<dbReference type="FunFam" id="3.60.40.10:FF:000045">
    <property type="entry name" value="Stage II sporulation protein E"/>
    <property type="match status" value="1"/>
</dbReference>
<dbReference type="Gene3D" id="1.10.1240.30">
    <property type="entry name" value="KaiA/RbsU domain"/>
    <property type="match status" value="1"/>
</dbReference>
<organism evidence="3 4">
    <name type="scientific">Perspicuibacillus lycopersici</name>
    <dbReference type="NCBI Taxonomy" id="1325689"/>
    <lineage>
        <taxon>Bacteria</taxon>
        <taxon>Bacillati</taxon>
        <taxon>Bacillota</taxon>
        <taxon>Bacilli</taxon>
        <taxon>Bacillales</taxon>
        <taxon>Bacillaceae</taxon>
        <taxon>Perspicuibacillus</taxon>
    </lineage>
</organism>
<dbReference type="InterPro" id="IPR036457">
    <property type="entry name" value="PPM-type-like_dom_sf"/>
</dbReference>
<dbReference type="Gene3D" id="3.60.40.10">
    <property type="entry name" value="PPM-type phosphatase domain"/>
    <property type="match status" value="1"/>
</dbReference>
<evidence type="ECO:0000259" key="2">
    <source>
        <dbReference type="PROSITE" id="PS51746"/>
    </source>
</evidence>
<accession>A0AAE3IVV8</accession>
<dbReference type="Pfam" id="PF08673">
    <property type="entry name" value="RsbU_N"/>
    <property type="match status" value="1"/>
</dbReference>
<dbReference type="InterPro" id="IPR052016">
    <property type="entry name" value="Bact_Sigma-Reg"/>
</dbReference>
<dbReference type="InterPro" id="IPR001932">
    <property type="entry name" value="PPM-type_phosphatase-like_dom"/>
</dbReference>